<dbReference type="EMBL" id="CAJRAY010000019">
    <property type="protein sequence ID" value="CAG5080653.1"/>
    <property type="molecule type" value="Genomic_DNA"/>
</dbReference>
<dbReference type="InterPro" id="IPR051043">
    <property type="entry name" value="Sulfatase_Mod_Factor_Kinase"/>
</dbReference>
<reference evidence="3 4" key="1">
    <citation type="submission" date="2021-04" db="EMBL/GenBank/DDBJ databases">
        <authorList>
            <person name="Rakotoarivonina H."/>
        </authorList>
    </citation>
    <scope>NUCLEOTIDE SEQUENCE [LARGE SCALE GENOMIC DNA]</scope>
    <source>
        <strain evidence="3 4">XE</strain>
    </source>
</reference>
<evidence type="ECO:0000313" key="4">
    <source>
        <dbReference type="Proteomes" id="UP000681526"/>
    </source>
</evidence>
<keyword evidence="4" id="KW-1185">Reference proteome</keyword>
<dbReference type="Pfam" id="PF03781">
    <property type="entry name" value="FGE-sulfatase"/>
    <property type="match status" value="1"/>
</dbReference>
<protein>
    <submittedName>
        <fullName evidence="3">Transcriptional regulator protein</fullName>
    </submittedName>
</protein>
<feature type="chain" id="PRO_5046414709" evidence="1">
    <location>
        <begin position="21"/>
        <end position="296"/>
    </location>
</feature>
<keyword evidence="1" id="KW-0732">Signal</keyword>
<gene>
    <name evidence="3" type="primary">txxe787-xynR</name>
    <name evidence="3" type="ORF">TXXE_04375</name>
</gene>
<dbReference type="PANTHER" id="PTHR23150">
    <property type="entry name" value="SULFATASE MODIFYING FACTOR 1, 2"/>
    <property type="match status" value="1"/>
</dbReference>
<name>A0ABN7RQ97_THEXY</name>
<feature type="signal peptide" evidence="1">
    <location>
        <begin position="1"/>
        <end position="20"/>
    </location>
</feature>
<dbReference type="Proteomes" id="UP000681526">
    <property type="component" value="Unassembled WGS sequence"/>
</dbReference>
<feature type="domain" description="Sulfatase-modifying factor enzyme-like" evidence="2">
    <location>
        <begin position="45"/>
        <end position="294"/>
    </location>
</feature>
<sequence length="296" mass="33130">MSKKKTLVCAVFVLVAAAVAVGGCSSVQVSGAEQTDRTGGKLLSDQMVLVEGGTFKHKRSNYSGGEVAVQDFYIGKYEVTQKEWTAVMGSNPSKFRGDNLPVDSVSWYEAIEYCNRRSLMEGLEPYYNIDKSQADPDNKSEIDPLKWIVTINEGANGYRLPTELEWEYAASGGQKSKGYKYSGGNKPDDVSWNWRNAGNRYLKGGWSWQSIENNENRTRPVGRKKANELGLYDMSGNVREWCWDWYEDQMVESGMFRVVRGGGWLGDVHTLEIKFRGMFDASGVGPDQGFRVARNA</sequence>
<dbReference type="SUPFAM" id="SSF56436">
    <property type="entry name" value="C-type lectin-like"/>
    <property type="match status" value="1"/>
</dbReference>
<dbReference type="PROSITE" id="PS51257">
    <property type="entry name" value="PROKAR_LIPOPROTEIN"/>
    <property type="match status" value="1"/>
</dbReference>
<comment type="caution">
    <text evidence="3">The sequence shown here is derived from an EMBL/GenBank/DDBJ whole genome shotgun (WGS) entry which is preliminary data.</text>
</comment>
<evidence type="ECO:0000259" key="2">
    <source>
        <dbReference type="Pfam" id="PF03781"/>
    </source>
</evidence>
<evidence type="ECO:0000256" key="1">
    <source>
        <dbReference type="SAM" id="SignalP"/>
    </source>
</evidence>
<accession>A0ABN7RQ97</accession>
<dbReference type="Gene3D" id="3.90.1580.10">
    <property type="entry name" value="paralog of FGE (formylglycine-generating enzyme)"/>
    <property type="match status" value="1"/>
</dbReference>
<dbReference type="InterPro" id="IPR042095">
    <property type="entry name" value="SUMF_sf"/>
</dbReference>
<organism evidence="3 4">
    <name type="scientific">Thermobacillus xylanilyticus</name>
    <dbReference type="NCBI Taxonomy" id="76633"/>
    <lineage>
        <taxon>Bacteria</taxon>
        <taxon>Bacillati</taxon>
        <taxon>Bacillota</taxon>
        <taxon>Bacilli</taxon>
        <taxon>Bacillales</taxon>
        <taxon>Paenibacillaceae</taxon>
        <taxon>Thermobacillus</taxon>
    </lineage>
</organism>
<dbReference type="InterPro" id="IPR016187">
    <property type="entry name" value="CTDL_fold"/>
</dbReference>
<proteinExistence type="predicted"/>
<dbReference type="PANTHER" id="PTHR23150:SF19">
    <property type="entry name" value="FORMYLGLYCINE-GENERATING ENZYME"/>
    <property type="match status" value="1"/>
</dbReference>
<dbReference type="RefSeq" id="WP_213483639.1">
    <property type="nucleotide sequence ID" value="NZ_CAJRAY010000019.1"/>
</dbReference>
<dbReference type="InterPro" id="IPR005532">
    <property type="entry name" value="SUMF_dom"/>
</dbReference>
<evidence type="ECO:0000313" key="3">
    <source>
        <dbReference type="EMBL" id="CAG5080653.1"/>
    </source>
</evidence>